<dbReference type="GO" id="GO:0003677">
    <property type="term" value="F:DNA binding"/>
    <property type="evidence" value="ECO:0007669"/>
    <property type="project" value="UniProtKB-KW"/>
</dbReference>
<dbReference type="CDD" id="cd01392">
    <property type="entry name" value="HTH_LacI"/>
    <property type="match status" value="1"/>
</dbReference>
<dbReference type="PROSITE" id="PS50932">
    <property type="entry name" value="HTH_LACI_2"/>
    <property type="match status" value="1"/>
</dbReference>
<feature type="domain" description="HTH cro/C1-type" evidence="5">
    <location>
        <begin position="7"/>
        <end position="27"/>
    </location>
</feature>
<reference evidence="6 7" key="1">
    <citation type="submission" date="2022-11" db="EMBL/GenBank/DDBJ databases">
        <title>Spartinivicinus poritis sp. nov., isolated from scleractinian coral Porites lutea.</title>
        <authorList>
            <person name="Zhang G."/>
            <person name="Cai L."/>
            <person name="Wei Q."/>
        </authorList>
    </citation>
    <scope>NUCLEOTIDE SEQUENCE [LARGE SCALE GENOMIC DNA]</scope>
    <source>
        <strain evidence="6 7">A2-2</strain>
    </source>
</reference>
<gene>
    <name evidence="6" type="ORF">ORQ98_21560</name>
</gene>
<keyword evidence="3" id="KW-0804">Transcription</keyword>
<dbReference type="InterPro" id="IPR000843">
    <property type="entry name" value="HTH_LacI"/>
</dbReference>
<dbReference type="SMART" id="SM00354">
    <property type="entry name" value="HTH_LACI"/>
    <property type="match status" value="1"/>
</dbReference>
<evidence type="ECO:0000313" key="7">
    <source>
        <dbReference type="Proteomes" id="UP001528823"/>
    </source>
</evidence>
<dbReference type="InterPro" id="IPR010982">
    <property type="entry name" value="Lambda_DNA-bd_dom_sf"/>
</dbReference>
<protein>
    <submittedName>
        <fullName evidence="6">LacI family DNA-binding transcriptional regulator</fullName>
    </submittedName>
</protein>
<dbReference type="PANTHER" id="PTHR30146">
    <property type="entry name" value="LACI-RELATED TRANSCRIPTIONAL REPRESSOR"/>
    <property type="match status" value="1"/>
</dbReference>
<keyword evidence="2 6" id="KW-0238">DNA-binding</keyword>
<evidence type="ECO:0000259" key="4">
    <source>
        <dbReference type="PROSITE" id="PS50932"/>
    </source>
</evidence>
<evidence type="ECO:0000256" key="2">
    <source>
        <dbReference type="ARBA" id="ARBA00023125"/>
    </source>
</evidence>
<dbReference type="Gene3D" id="1.10.260.40">
    <property type="entry name" value="lambda repressor-like DNA-binding domains"/>
    <property type="match status" value="1"/>
</dbReference>
<organism evidence="6 7">
    <name type="scientific">Spartinivicinus poritis</name>
    <dbReference type="NCBI Taxonomy" id="2994640"/>
    <lineage>
        <taxon>Bacteria</taxon>
        <taxon>Pseudomonadati</taxon>
        <taxon>Pseudomonadota</taxon>
        <taxon>Gammaproteobacteria</taxon>
        <taxon>Oceanospirillales</taxon>
        <taxon>Zooshikellaceae</taxon>
        <taxon>Spartinivicinus</taxon>
    </lineage>
</organism>
<dbReference type="PANTHER" id="PTHR30146:SF138">
    <property type="entry name" value="TRANSCRIPTIONAL REGULATORY PROTEIN"/>
    <property type="match status" value="1"/>
</dbReference>
<dbReference type="SUPFAM" id="SSF47413">
    <property type="entry name" value="lambda repressor-like DNA-binding domains"/>
    <property type="match status" value="1"/>
</dbReference>
<dbReference type="RefSeq" id="WP_274690880.1">
    <property type="nucleotide sequence ID" value="NZ_JAPMOU010000037.1"/>
</dbReference>
<name>A0ABT5UDX2_9GAMM</name>
<dbReference type="CDD" id="cd06279">
    <property type="entry name" value="PBP1_LacI-like"/>
    <property type="match status" value="1"/>
</dbReference>
<evidence type="ECO:0000313" key="6">
    <source>
        <dbReference type="EMBL" id="MDE1464555.1"/>
    </source>
</evidence>
<sequence>MPRAEVKKLTLKDLAKILGVSTATISNAFNRPDQLSSKLRDEILAECERLGYTGPNIAARALRTGETGIVGVMLSDPLRYNFNDAVAHGFLSGLAEVFDEQHVSMLLLSSKEAPYHKPSIEAVPDYFIVYGEPRNATVLERLEYQHKKIITVDFDYKDYPSINIDNFQGAFDIAQYGIKQSKDCRIAILGLRLIEESALVNIVGEQLLDASRSISSRRLDGYLAALQQAGIDITPEQIWNIPFNETEISYEAARQVLTSENRPNLLLCMSDRVALAAIKAAADLRISIPTELRVVGFDDIPEASVCHPGLTTVHQPFVEKGRVTANLLLQDPAPIEQKRVLPVEVVKRESC</sequence>
<evidence type="ECO:0000256" key="1">
    <source>
        <dbReference type="ARBA" id="ARBA00023015"/>
    </source>
</evidence>
<dbReference type="Pfam" id="PF00356">
    <property type="entry name" value="LacI"/>
    <property type="match status" value="1"/>
</dbReference>
<feature type="domain" description="HTH lacI-type" evidence="4">
    <location>
        <begin position="9"/>
        <end position="64"/>
    </location>
</feature>
<accession>A0ABT5UDX2</accession>
<dbReference type="EMBL" id="JAPMOU010000037">
    <property type="protein sequence ID" value="MDE1464555.1"/>
    <property type="molecule type" value="Genomic_DNA"/>
</dbReference>
<dbReference type="Gene3D" id="3.40.50.2300">
    <property type="match status" value="2"/>
</dbReference>
<proteinExistence type="predicted"/>
<keyword evidence="1" id="KW-0805">Transcription regulation</keyword>
<keyword evidence="7" id="KW-1185">Reference proteome</keyword>
<evidence type="ECO:0000256" key="3">
    <source>
        <dbReference type="ARBA" id="ARBA00023163"/>
    </source>
</evidence>
<dbReference type="InterPro" id="IPR028082">
    <property type="entry name" value="Peripla_BP_I"/>
</dbReference>
<evidence type="ECO:0000259" key="5">
    <source>
        <dbReference type="PROSITE" id="PS50943"/>
    </source>
</evidence>
<dbReference type="Proteomes" id="UP001528823">
    <property type="component" value="Unassembled WGS sequence"/>
</dbReference>
<comment type="caution">
    <text evidence="6">The sequence shown here is derived from an EMBL/GenBank/DDBJ whole genome shotgun (WGS) entry which is preliminary data.</text>
</comment>
<dbReference type="PROSITE" id="PS50943">
    <property type="entry name" value="HTH_CROC1"/>
    <property type="match status" value="1"/>
</dbReference>
<dbReference type="Pfam" id="PF13377">
    <property type="entry name" value="Peripla_BP_3"/>
    <property type="match status" value="1"/>
</dbReference>
<dbReference type="InterPro" id="IPR046335">
    <property type="entry name" value="LacI/GalR-like_sensor"/>
</dbReference>
<dbReference type="SUPFAM" id="SSF53822">
    <property type="entry name" value="Periplasmic binding protein-like I"/>
    <property type="match status" value="1"/>
</dbReference>
<dbReference type="InterPro" id="IPR001387">
    <property type="entry name" value="Cro/C1-type_HTH"/>
</dbReference>